<dbReference type="Pfam" id="PF19694">
    <property type="entry name" value="DUF6194"/>
    <property type="match status" value="1"/>
</dbReference>
<evidence type="ECO:0000313" key="2">
    <source>
        <dbReference type="EMBL" id="QJY45314.1"/>
    </source>
</evidence>
<evidence type="ECO:0000313" key="3">
    <source>
        <dbReference type="Proteomes" id="UP000505377"/>
    </source>
</evidence>
<dbReference type="AlphaFoldDB" id="A0A6M6JBL0"/>
<feature type="domain" description="DUF6194" evidence="1">
    <location>
        <begin position="1"/>
        <end position="136"/>
    </location>
</feature>
<dbReference type="KEGG" id="pbro:HOP40_05315"/>
<dbReference type="EMBL" id="CP053564">
    <property type="protein sequence ID" value="QJY45314.1"/>
    <property type="molecule type" value="Genomic_DNA"/>
</dbReference>
<dbReference type="InterPro" id="IPR045676">
    <property type="entry name" value="DUF6194"/>
</dbReference>
<protein>
    <recommendedName>
        <fullName evidence="1">DUF6194 domain-containing protein</fullName>
    </recommendedName>
</protein>
<sequence length="143" mass="15909">MDIASIRQHIVDTHPGTSVLEAHGDLYFVHDPARDLPPERQLPWATIVTSDAHDTASRLDRPGVFRLNLGLPKALFADLWPDDAEHDPTALDVLVPHPVYGPMHWVAVLNPDTTWPAVRDLLAHAHALAERKYANASRRRDGA</sequence>
<proteinExistence type="predicted"/>
<accession>A0A6M6JBL0</accession>
<dbReference type="RefSeq" id="WP_172155219.1">
    <property type="nucleotide sequence ID" value="NZ_CP053564.1"/>
</dbReference>
<organism evidence="2 3">
    <name type="scientific">Pseudonocardia broussonetiae</name>
    <dbReference type="NCBI Taxonomy" id="2736640"/>
    <lineage>
        <taxon>Bacteria</taxon>
        <taxon>Bacillati</taxon>
        <taxon>Actinomycetota</taxon>
        <taxon>Actinomycetes</taxon>
        <taxon>Pseudonocardiales</taxon>
        <taxon>Pseudonocardiaceae</taxon>
        <taxon>Pseudonocardia</taxon>
    </lineage>
</organism>
<reference evidence="2 3" key="1">
    <citation type="submission" date="2020-05" db="EMBL/GenBank/DDBJ databases">
        <authorList>
            <person name="Mo P."/>
        </authorList>
    </citation>
    <scope>NUCLEOTIDE SEQUENCE [LARGE SCALE GENOMIC DNA]</scope>
    <source>
        <strain evidence="2 3">Gen01</strain>
    </source>
</reference>
<keyword evidence="3" id="KW-1185">Reference proteome</keyword>
<dbReference type="Proteomes" id="UP000505377">
    <property type="component" value="Chromosome"/>
</dbReference>
<gene>
    <name evidence="2" type="ORF">HOP40_05315</name>
</gene>
<evidence type="ECO:0000259" key="1">
    <source>
        <dbReference type="Pfam" id="PF19694"/>
    </source>
</evidence>
<name>A0A6M6JBL0_9PSEU</name>